<dbReference type="InterPro" id="IPR010839">
    <property type="entry name" value="AtuA_N"/>
</dbReference>
<feature type="domain" description="AtuA-like ferredoxin-fold" evidence="3">
    <location>
        <begin position="510"/>
        <end position="608"/>
    </location>
</feature>
<dbReference type="EMBL" id="JAVDWU010000004">
    <property type="protein sequence ID" value="MDR7150157.1"/>
    <property type="molecule type" value="Genomic_DNA"/>
</dbReference>
<evidence type="ECO:0000259" key="2">
    <source>
        <dbReference type="Pfam" id="PF07287"/>
    </source>
</evidence>
<dbReference type="RefSeq" id="WP_310315418.1">
    <property type="nucleotide sequence ID" value="NZ_JAVDWU010000004.1"/>
</dbReference>
<feature type="domain" description="Acyclic terpene utilisation N-terminal" evidence="2">
    <location>
        <begin position="4"/>
        <end position="459"/>
    </location>
</feature>
<evidence type="ECO:0000259" key="3">
    <source>
        <dbReference type="Pfam" id="PF23544"/>
    </source>
</evidence>
<evidence type="ECO:0000313" key="4">
    <source>
        <dbReference type="EMBL" id="MDR7150157.1"/>
    </source>
</evidence>
<comment type="caution">
    <text evidence="4">The sequence shown here is derived from an EMBL/GenBank/DDBJ whole genome shotgun (WGS) entry which is preliminary data.</text>
</comment>
<protein>
    <recommendedName>
        <fullName evidence="6">DUF1446 domain-containing protein</fullName>
    </recommendedName>
</protein>
<proteinExistence type="predicted"/>
<evidence type="ECO:0008006" key="6">
    <source>
        <dbReference type="Google" id="ProtNLM"/>
    </source>
</evidence>
<feature type="region of interest" description="Disordered" evidence="1">
    <location>
        <begin position="477"/>
        <end position="500"/>
    </location>
</feature>
<evidence type="ECO:0000256" key="1">
    <source>
        <dbReference type="SAM" id="MobiDB-lite"/>
    </source>
</evidence>
<gene>
    <name evidence="4" type="ORF">J2W49_002115</name>
</gene>
<evidence type="ECO:0000313" key="5">
    <source>
        <dbReference type="Proteomes" id="UP001265700"/>
    </source>
</evidence>
<keyword evidence="5" id="KW-1185">Reference proteome</keyword>
<dbReference type="Proteomes" id="UP001265700">
    <property type="component" value="Unassembled WGS sequence"/>
</dbReference>
<dbReference type="PANTHER" id="PTHR47585">
    <property type="match status" value="1"/>
</dbReference>
<organism evidence="4 5">
    <name type="scientific">Hydrogenophaga palleronii</name>
    <dbReference type="NCBI Taxonomy" id="65655"/>
    <lineage>
        <taxon>Bacteria</taxon>
        <taxon>Pseudomonadati</taxon>
        <taxon>Pseudomonadota</taxon>
        <taxon>Betaproteobacteria</taxon>
        <taxon>Burkholderiales</taxon>
        <taxon>Comamonadaceae</taxon>
        <taxon>Hydrogenophaga</taxon>
    </lineage>
</organism>
<reference evidence="4 5" key="1">
    <citation type="submission" date="2023-07" db="EMBL/GenBank/DDBJ databases">
        <title>Sorghum-associated microbial communities from plants grown in Nebraska, USA.</title>
        <authorList>
            <person name="Schachtman D."/>
        </authorList>
    </citation>
    <scope>NUCLEOTIDE SEQUENCE [LARGE SCALE GENOMIC DNA]</scope>
    <source>
        <strain evidence="4 5">4249</strain>
    </source>
</reference>
<dbReference type="PANTHER" id="PTHR47585:SF2">
    <property type="entry name" value="DUF1446 DOMAIN PROTEIN (AFU_ORTHOLOGUE AFUA_6G11420)"/>
    <property type="match status" value="1"/>
</dbReference>
<dbReference type="Pfam" id="PF23544">
    <property type="entry name" value="AtuA_ferredoxin"/>
    <property type="match status" value="1"/>
</dbReference>
<sequence length="640" mass="67956">MKSIRIGSGLGFYGDNWEPVAASIELGDVQFIASDHLAELTLAILQKDRQRDPALGYARDVVPMLLRLWPLMQPRGVRFVCNAGGLNPHGAAQAVLAAFAAKGLQARVAVVSGDDVLPQLLSTEAPPDTFAHLFNGSPVDTVRERLVFANAYVGAAPIVRALEAGADIVITGRVADAALFLGPLVHALGWTLEDATTETDLNRLAQGLTVGHLLECSGQGSGGNFGSQGAWLAIPDLAHIGYPIAEVWEDGTAFITKAPGTGGRVNVDTVRQQLLYEVHNPHAYFSPDVVLDMGHIRLSDEGGDRVRLTGARGSAPTGTLKVVAGYRDGHKAEVTWGFSWPDAWDKAQAAQATIRALLADRRVPFDELFVEYPGLNSAHGALAPVPDTAALHELNEIWTRLVLRTPSKAAADGFGRLFPWIGLSGPAYTCGFSGLHNTSELLGIWPTLVPRQAVEAGVKVELLGSSAPVAVPVSARAEASAAPPAPRDTVSAEPVSWRSDGGSPTATVRIPLVRIAHARSGDKADWVDFGLFAWNAAGYALLAREVTPARVQAHFASWLPGEVDAWALPNILALKFVLRGALQGGGARNLRLDNLGKAMAGALLRLEIEVTQAELEQALNTPRVGWWGEGQQTNPGETSP</sequence>
<accession>A0ABU1WM95</accession>
<dbReference type="InterPro" id="IPR056362">
    <property type="entry name" value="AtuA-like_ferredoxin_dom"/>
</dbReference>
<name>A0ABU1WM95_9BURK</name>
<dbReference type="Pfam" id="PF07287">
    <property type="entry name" value="AtuA"/>
    <property type="match status" value="1"/>
</dbReference>